<comment type="caution">
    <text evidence="2">The sequence shown here is derived from an EMBL/GenBank/DDBJ whole genome shotgun (WGS) entry which is preliminary data.</text>
</comment>
<protein>
    <submittedName>
        <fullName evidence="2">Uncharacterized protein</fullName>
    </submittedName>
</protein>
<dbReference type="RefSeq" id="WP_161674393.1">
    <property type="nucleotide sequence ID" value="NZ_JAABLP010000001.1"/>
</dbReference>
<keyword evidence="1" id="KW-1133">Transmembrane helix</keyword>
<evidence type="ECO:0000256" key="1">
    <source>
        <dbReference type="SAM" id="Phobius"/>
    </source>
</evidence>
<keyword evidence="1" id="KW-0472">Membrane</keyword>
<reference evidence="2 3" key="1">
    <citation type="submission" date="2020-01" db="EMBL/GenBank/DDBJ databases">
        <authorList>
            <person name="Peng S.Y."/>
            <person name="Li J."/>
            <person name="Wang M."/>
            <person name="Wang L."/>
            <person name="Wang C.Q."/>
            <person name="Wang J.R."/>
        </authorList>
    </citation>
    <scope>NUCLEOTIDE SEQUENCE [LARGE SCALE GENOMIC DNA]</scope>
    <source>
        <strain evidence="2 3">XCT-34</strain>
    </source>
</reference>
<keyword evidence="3" id="KW-1185">Reference proteome</keyword>
<evidence type="ECO:0000313" key="3">
    <source>
        <dbReference type="Proteomes" id="UP000541347"/>
    </source>
</evidence>
<name>A0ABW9ZDR7_9HYPH</name>
<sequence length="85" mass="9017">MGSMTMGTAAALRRQGDERLAATWGESWAESWAENWADISQDPSIRLALATAVAVLATLAVVHACCLFTPVESWHGLTALCSAVL</sequence>
<organism evidence="2 3">
    <name type="scientific">Pannonibacter tanglangensis</name>
    <dbReference type="NCBI Taxonomy" id="2750084"/>
    <lineage>
        <taxon>Bacteria</taxon>
        <taxon>Pseudomonadati</taxon>
        <taxon>Pseudomonadota</taxon>
        <taxon>Alphaproteobacteria</taxon>
        <taxon>Hyphomicrobiales</taxon>
        <taxon>Stappiaceae</taxon>
        <taxon>Pannonibacter</taxon>
    </lineage>
</organism>
<proteinExistence type="predicted"/>
<dbReference type="Proteomes" id="UP000541347">
    <property type="component" value="Unassembled WGS sequence"/>
</dbReference>
<feature type="transmembrane region" description="Helical" evidence="1">
    <location>
        <begin position="47"/>
        <end position="70"/>
    </location>
</feature>
<keyword evidence="1" id="KW-0812">Transmembrane</keyword>
<evidence type="ECO:0000313" key="2">
    <source>
        <dbReference type="EMBL" id="NBN62995.1"/>
    </source>
</evidence>
<dbReference type="EMBL" id="JAABLP010000001">
    <property type="protein sequence ID" value="NBN62995.1"/>
    <property type="molecule type" value="Genomic_DNA"/>
</dbReference>
<gene>
    <name evidence="2" type="ORF">GWI71_04800</name>
</gene>
<accession>A0ABW9ZDR7</accession>